<dbReference type="Proteomes" id="UP001202248">
    <property type="component" value="Unassembled WGS sequence"/>
</dbReference>
<keyword evidence="2" id="KW-1185">Reference proteome</keyword>
<accession>A0ABS9SMT6</accession>
<protein>
    <submittedName>
        <fullName evidence="1">Uncharacterized protein</fullName>
    </submittedName>
</protein>
<dbReference type="EMBL" id="JAKWBL010000004">
    <property type="protein sequence ID" value="MCH5599667.1"/>
    <property type="molecule type" value="Genomic_DNA"/>
</dbReference>
<comment type="caution">
    <text evidence="1">The sequence shown here is derived from an EMBL/GenBank/DDBJ whole genome shotgun (WGS) entry which is preliminary data.</text>
</comment>
<organism evidence="1 2">
    <name type="scientific">Niabella ginsengisoli</name>
    <dbReference type="NCBI Taxonomy" id="522298"/>
    <lineage>
        <taxon>Bacteria</taxon>
        <taxon>Pseudomonadati</taxon>
        <taxon>Bacteroidota</taxon>
        <taxon>Chitinophagia</taxon>
        <taxon>Chitinophagales</taxon>
        <taxon>Chitinophagaceae</taxon>
        <taxon>Niabella</taxon>
    </lineage>
</organism>
<evidence type="ECO:0000313" key="1">
    <source>
        <dbReference type="EMBL" id="MCH5599667.1"/>
    </source>
</evidence>
<proteinExistence type="predicted"/>
<dbReference type="RefSeq" id="WP_240831705.1">
    <property type="nucleotide sequence ID" value="NZ_JAKWBL010000004.1"/>
</dbReference>
<gene>
    <name evidence="1" type="ORF">MKP09_18000</name>
</gene>
<name>A0ABS9SMT6_9BACT</name>
<sequence length="83" mass="9974">MEIEIKQLFFDSFVFCPEHFQAQFRKTYQQLKIVDHPLEVKNIEFVSKGYYKIHIYNSRIALKIESGKSIIGQFLYNEFYGVE</sequence>
<reference evidence="1 2" key="1">
    <citation type="submission" date="2022-02" db="EMBL/GenBank/DDBJ databases">
        <authorList>
            <person name="Min J."/>
        </authorList>
    </citation>
    <scope>NUCLEOTIDE SEQUENCE [LARGE SCALE GENOMIC DNA]</scope>
    <source>
        <strain evidence="1 2">GR10-1</strain>
    </source>
</reference>
<evidence type="ECO:0000313" key="2">
    <source>
        <dbReference type="Proteomes" id="UP001202248"/>
    </source>
</evidence>